<reference evidence="1 2" key="1">
    <citation type="journal article" date="2019" name="Sci. Rep.">
        <title>A high-quality genome of Eragrostis curvula grass provides insights into Poaceae evolution and supports new strategies to enhance forage quality.</title>
        <authorList>
            <person name="Carballo J."/>
            <person name="Santos B.A.C.M."/>
            <person name="Zappacosta D."/>
            <person name="Garbus I."/>
            <person name="Selva J.P."/>
            <person name="Gallo C.A."/>
            <person name="Diaz A."/>
            <person name="Albertini E."/>
            <person name="Caccamo M."/>
            <person name="Echenique V."/>
        </authorList>
    </citation>
    <scope>NUCLEOTIDE SEQUENCE [LARGE SCALE GENOMIC DNA]</scope>
    <source>
        <strain evidence="2">cv. Victoria</strain>
        <tissue evidence="1">Leaf</tissue>
    </source>
</reference>
<dbReference type="Gramene" id="TVU44675">
    <property type="protein sequence ID" value="TVU44675"/>
    <property type="gene ID" value="EJB05_04124"/>
</dbReference>
<dbReference type="Proteomes" id="UP000324897">
    <property type="component" value="Chromosome 5"/>
</dbReference>
<proteinExistence type="predicted"/>
<evidence type="ECO:0000313" key="1">
    <source>
        <dbReference type="EMBL" id="TVU44675.1"/>
    </source>
</evidence>
<organism evidence="1 2">
    <name type="scientific">Eragrostis curvula</name>
    <name type="common">weeping love grass</name>
    <dbReference type="NCBI Taxonomy" id="38414"/>
    <lineage>
        <taxon>Eukaryota</taxon>
        <taxon>Viridiplantae</taxon>
        <taxon>Streptophyta</taxon>
        <taxon>Embryophyta</taxon>
        <taxon>Tracheophyta</taxon>
        <taxon>Spermatophyta</taxon>
        <taxon>Magnoliopsida</taxon>
        <taxon>Liliopsida</taxon>
        <taxon>Poales</taxon>
        <taxon>Poaceae</taxon>
        <taxon>PACMAD clade</taxon>
        <taxon>Chloridoideae</taxon>
        <taxon>Eragrostideae</taxon>
        <taxon>Eragrostidinae</taxon>
        <taxon>Eragrostis</taxon>
    </lineage>
</organism>
<dbReference type="AlphaFoldDB" id="A0A5J9W9V7"/>
<keyword evidence="2" id="KW-1185">Reference proteome</keyword>
<accession>A0A5J9W9V7</accession>
<comment type="caution">
    <text evidence="1">The sequence shown here is derived from an EMBL/GenBank/DDBJ whole genome shotgun (WGS) entry which is preliminary data.</text>
</comment>
<protein>
    <submittedName>
        <fullName evidence="1">Uncharacterized protein</fullName>
    </submittedName>
</protein>
<name>A0A5J9W9V7_9POAL</name>
<gene>
    <name evidence="1" type="ORF">EJB05_04124</name>
</gene>
<sequence>MALPPLKSLSLPQRTAFHSAALPPLPCSALRCPSPNAPCSTVYFPNSSDSGNCGDGYWVDAGQWTRKEITTEGSHSC</sequence>
<evidence type="ECO:0000313" key="2">
    <source>
        <dbReference type="Proteomes" id="UP000324897"/>
    </source>
</evidence>
<dbReference type="EMBL" id="RWGY01000004">
    <property type="protein sequence ID" value="TVU44675.1"/>
    <property type="molecule type" value="Genomic_DNA"/>
</dbReference>